<evidence type="ECO:0000256" key="12">
    <source>
        <dbReference type="PIRNR" id="PIRNR000948"/>
    </source>
</evidence>
<feature type="binding site" evidence="13">
    <location>
        <position position="242"/>
    </location>
    <ligand>
        <name>Zn(2+)</name>
        <dbReference type="ChEBI" id="CHEBI:29105"/>
        <label>2</label>
    </ligand>
</feature>
<feature type="binding site" evidence="13">
    <location>
        <position position="423"/>
    </location>
    <ligand>
        <name>Zn(2+)</name>
        <dbReference type="ChEBI" id="CHEBI:29105"/>
        <label>2</label>
    </ligand>
</feature>
<dbReference type="GO" id="GO:0046872">
    <property type="term" value="F:metal ion binding"/>
    <property type="evidence" value="ECO:0007669"/>
    <property type="project" value="UniProtKB-KW"/>
</dbReference>
<feature type="disulfide bond" evidence="14">
    <location>
        <begin position="349"/>
        <end position="397"/>
    </location>
</feature>
<comment type="subcellular location">
    <subcellularLocation>
        <location evidence="1">Secreted</location>
    </subcellularLocation>
</comment>
<feature type="signal peptide" evidence="15">
    <location>
        <begin position="1"/>
        <end position="21"/>
    </location>
</feature>
<dbReference type="InterPro" id="IPR011160">
    <property type="entry name" value="Sphingomy_PDE"/>
</dbReference>
<dbReference type="GO" id="GO:0016798">
    <property type="term" value="F:hydrolase activity, acting on glycosyl bonds"/>
    <property type="evidence" value="ECO:0007669"/>
    <property type="project" value="UniProtKB-KW"/>
</dbReference>
<feature type="binding site" evidence="13">
    <location>
        <position position="167"/>
    </location>
    <ligand>
        <name>Zn(2+)</name>
        <dbReference type="ChEBI" id="CHEBI:29105"/>
        <label>1</label>
    </ligand>
</feature>
<evidence type="ECO:0000313" key="18">
    <source>
        <dbReference type="RefSeq" id="XP_028967824.1"/>
    </source>
</evidence>
<evidence type="ECO:0000256" key="6">
    <source>
        <dbReference type="ARBA" id="ARBA00022801"/>
    </source>
</evidence>
<dbReference type="SMART" id="SM00741">
    <property type="entry name" value="SapB"/>
    <property type="match status" value="1"/>
</dbReference>
<name>A0AAJ7SG09_9ACAR</name>
<dbReference type="GO" id="GO:0006685">
    <property type="term" value="P:sphingomyelin catabolic process"/>
    <property type="evidence" value="ECO:0007669"/>
    <property type="project" value="UniProtKB-UniRule"/>
</dbReference>
<dbReference type="AlphaFoldDB" id="A0AAJ7SG09"/>
<dbReference type="GeneID" id="100901881"/>
<evidence type="ECO:0000256" key="15">
    <source>
        <dbReference type="SAM" id="SignalP"/>
    </source>
</evidence>
<dbReference type="GO" id="GO:0016020">
    <property type="term" value="C:membrane"/>
    <property type="evidence" value="ECO:0007669"/>
    <property type="project" value="GOC"/>
</dbReference>
<comment type="similarity">
    <text evidence="2 12">Belongs to the acid sphingomyelinase family.</text>
</comment>
<dbReference type="PANTHER" id="PTHR10340">
    <property type="entry name" value="SPHINGOMYELIN PHOSPHODIESTERASE"/>
    <property type="match status" value="1"/>
</dbReference>
<dbReference type="EC" id="3.1.4.12" evidence="12"/>
<dbReference type="GO" id="GO:0005615">
    <property type="term" value="C:extracellular space"/>
    <property type="evidence" value="ECO:0007669"/>
    <property type="project" value="TreeGrafter"/>
</dbReference>
<gene>
    <name evidence="18" type="primary">LOC100901881</name>
</gene>
<dbReference type="Gene3D" id="3.60.21.10">
    <property type="match status" value="1"/>
</dbReference>
<comment type="cofactor">
    <cofactor evidence="13">
        <name>Zn(2+)</name>
        <dbReference type="ChEBI" id="CHEBI:29105"/>
    </cofactor>
    <text evidence="13">Binds 2 Zn(2+) ions per subunit.</text>
</comment>
<dbReference type="InterPro" id="IPR004843">
    <property type="entry name" value="Calcineurin-like_PHP"/>
</dbReference>
<dbReference type="PROSITE" id="PS50015">
    <property type="entry name" value="SAP_B"/>
    <property type="match status" value="1"/>
</dbReference>
<comment type="function">
    <text evidence="12">Converts sphingomyelin to ceramide.</text>
</comment>
<evidence type="ECO:0000259" key="16">
    <source>
        <dbReference type="PROSITE" id="PS50015"/>
    </source>
</evidence>
<dbReference type="Proteomes" id="UP000694867">
    <property type="component" value="Unplaced"/>
</dbReference>
<keyword evidence="8 14" id="KW-1015">Disulfide bond</keyword>
<evidence type="ECO:0000256" key="5">
    <source>
        <dbReference type="ARBA" id="ARBA00022729"/>
    </source>
</evidence>
<dbReference type="GO" id="GO:0061750">
    <property type="term" value="F:acid sphingomyelin phosphodiesterase activity"/>
    <property type="evidence" value="ECO:0007669"/>
    <property type="project" value="TreeGrafter"/>
</dbReference>
<feature type="chain" id="PRO_5042610937" description="Sphingomyelin phosphodiesterase" evidence="15">
    <location>
        <begin position="22"/>
        <end position="575"/>
    </location>
</feature>
<evidence type="ECO:0000256" key="10">
    <source>
        <dbReference type="ARBA" id="ARBA00023295"/>
    </source>
</evidence>
<feature type="binding site" evidence="13">
    <location>
        <position position="425"/>
    </location>
    <ligand>
        <name>Zn(2+)</name>
        <dbReference type="ChEBI" id="CHEBI:29105"/>
        <label>1</label>
    </ligand>
</feature>
<dbReference type="Pfam" id="PF00149">
    <property type="entry name" value="Metallophos"/>
    <property type="match status" value="1"/>
</dbReference>
<dbReference type="RefSeq" id="XP_028967824.1">
    <property type="nucleotide sequence ID" value="XM_029111991.1"/>
</dbReference>
<feature type="binding site" evidence="13">
    <location>
        <position position="242"/>
    </location>
    <ligand>
        <name>Zn(2+)</name>
        <dbReference type="ChEBI" id="CHEBI:29105"/>
        <label>1</label>
    </ligand>
</feature>
<dbReference type="InterPro" id="IPR008139">
    <property type="entry name" value="SaposinB_dom"/>
</dbReference>
<keyword evidence="9" id="KW-0325">Glycoprotein</keyword>
<feature type="disulfide bond" evidence="14">
    <location>
        <begin position="54"/>
        <end position="118"/>
    </location>
</feature>
<evidence type="ECO:0000256" key="9">
    <source>
        <dbReference type="ARBA" id="ARBA00023180"/>
    </source>
</evidence>
<keyword evidence="3" id="KW-0964">Secreted</keyword>
<evidence type="ECO:0000256" key="1">
    <source>
        <dbReference type="ARBA" id="ARBA00004613"/>
    </source>
</evidence>
<dbReference type="InterPro" id="IPR011001">
    <property type="entry name" value="Saposin-like"/>
</dbReference>
<dbReference type="PIRSF" id="PIRSF000948">
    <property type="entry name" value="Sphingomy_PDE"/>
    <property type="match status" value="1"/>
</dbReference>
<keyword evidence="10 12" id="KW-0326">Glycosidase</keyword>
<comment type="catalytic activity">
    <reaction evidence="11">
        <text>a sphingomyelin + H2O = phosphocholine + an N-acylsphing-4-enine + H(+)</text>
        <dbReference type="Rhea" id="RHEA:19253"/>
        <dbReference type="ChEBI" id="CHEBI:15377"/>
        <dbReference type="ChEBI" id="CHEBI:15378"/>
        <dbReference type="ChEBI" id="CHEBI:17636"/>
        <dbReference type="ChEBI" id="CHEBI:52639"/>
        <dbReference type="ChEBI" id="CHEBI:295975"/>
        <dbReference type="EC" id="3.1.4.12"/>
    </reaction>
    <physiologicalReaction direction="left-to-right" evidence="11">
        <dbReference type="Rhea" id="RHEA:19254"/>
    </physiologicalReaction>
</comment>
<feature type="disulfide bond" evidence="14">
    <location>
        <begin position="81"/>
        <end position="92"/>
    </location>
</feature>
<keyword evidence="5 15" id="KW-0732">Signal</keyword>
<evidence type="ECO:0000256" key="3">
    <source>
        <dbReference type="ARBA" id="ARBA00022525"/>
    </source>
</evidence>
<feature type="binding site" evidence="13">
    <location>
        <position position="389"/>
    </location>
    <ligand>
        <name>Zn(2+)</name>
        <dbReference type="ChEBI" id="CHEBI:29105"/>
        <label>2</label>
    </ligand>
</feature>
<protein>
    <recommendedName>
        <fullName evidence="12">Sphingomyelin phosphodiesterase</fullName>
        <ecNumber evidence="12">3.1.4.12</ecNumber>
    </recommendedName>
</protein>
<keyword evidence="6 12" id="KW-0378">Hydrolase</keyword>
<dbReference type="SUPFAM" id="SSF56300">
    <property type="entry name" value="Metallo-dependent phosphatases"/>
    <property type="match status" value="1"/>
</dbReference>
<organism evidence="17 18">
    <name type="scientific">Galendromus occidentalis</name>
    <name type="common">western predatory mite</name>
    <dbReference type="NCBI Taxonomy" id="34638"/>
    <lineage>
        <taxon>Eukaryota</taxon>
        <taxon>Metazoa</taxon>
        <taxon>Ecdysozoa</taxon>
        <taxon>Arthropoda</taxon>
        <taxon>Chelicerata</taxon>
        <taxon>Arachnida</taxon>
        <taxon>Acari</taxon>
        <taxon>Parasitiformes</taxon>
        <taxon>Mesostigmata</taxon>
        <taxon>Gamasina</taxon>
        <taxon>Phytoseioidea</taxon>
        <taxon>Phytoseiidae</taxon>
        <taxon>Typhlodrominae</taxon>
        <taxon>Galendromus</taxon>
    </lineage>
</organism>
<dbReference type="InterPro" id="IPR041805">
    <property type="entry name" value="ASMase/PPN1_MPP"/>
</dbReference>
<feature type="binding site" evidence="13">
    <location>
        <position position="282"/>
    </location>
    <ligand>
        <name>Zn(2+)</name>
        <dbReference type="ChEBI" id="CHEBI:29105"/>
        <label>2</label>
    </ligand>
</feature>
<dbReference type="KEGG" id="goe:100901881"/>
<keyword evidence="7 13" id="KW-0862">Zinc</keyword>
<evidence type="ECO:0000256" key="11">
    <source>
        <dbReference type="ARBA" id="ARBA00047268"/>
    </source>
</evidence>
<evidence type="ECO:0000256" key="14">
    <source>
        <dbReference type="PIRSR" id="PIRSR000948-2"/>
    </source>
</evidence>
<evidence type="ECO:0000256" key="4">
    <source>
        <dbReference type="ARBA" id="ARBA00022723"/>
    </source>
</evidence>
<reference evidence="18" key="1">
    <citation type="submission" date="2025-08" db="UniProtKB">
        <authorList>
            <consortium name="RefSeq"/>
        </authorList>
    </citation>
    <scope>IDENTIFICATION</scope>
</reference>
<dbReference type="CDD" id="cd00842">
    <property type="entry name" value="MPP_ASMase"/>
    <property type="match status" value="1"/>
</dbReference>
<evidence type="ECO:0000256" key="13">
    <source>
        <dbReference type="PIRSR" id="PIRSR000948-1"/>
    </source>
</evidence>
<feature type="domain" description="Saposin B-type" evidence="16">
    <location>
        <begin position="47"/>
        <end position="130"/>
    </location>
</feature>
<proteinExistence type="inferred from homology"/>
<feature type="disulfide bond" evidence="14">
    <location>
        <begin position="182"/>
        <end position="187"/>
    </location>
</feature>
<feature type="disulfide bond" evidence="14">
    <location>
        <begin position="188"/>
        <end position="214"/>
    </location>
</feature>
<feature type="binding site" evidence="13">
    <location>
        <position position="169"/>
    </location>
    <ligand>
        <name>Zn(2+)</name>
        <dbReference type="ChEBI" id="CHEBI:29105"/>
        <label>1</label>
    </ligand>
</feature>
<dbReference type="Gene3D" id="1.10.225.10">
    <property type="entry name" value="Saposin-like"/>
    <property type="match status" value="1"/>
</dbReference>
<dbReference type="SUPFAM" id="SSF47862">
    <property type="entry name" value="Saposin"/>
    <property type="match status" value="1"/>
</dbReference>
<keyword evidence="17" id="KW-1185">Reference proteome</keyword>
<feature type="disulfide bond" evidence="14">
    <location>
        <begin position="51"/>
        <end position="126"/>
    </location>
</feature>
<dbReference type="GO" id="GO:0005764">
    <property type="term" value="C:lysosome"/>
    <property type="evidence" value="ECO:0007669"/>
    <property type="project" value="TreeGrafter"/>
</dbReference>
<evidence type="ECO:0000313" key="17">
    <source>
        <dbReference type="Proteomes" id="UP000694867"/>
    </source>
</evidence>
<evidence type="ECO:0000256" key="7">
    <source>
        <dbReference type="ARBA" id="ARBA00022833"/>
    </source>
</evidence>
<evidence type="ECO:0000256" key="2">
    <source>
        <dbReference type="ARBA" id="ARBA00008234"/>
    </source>
</evidence>
<evidence type="ECO:0000256" key="8">
    <source>
        <dbReference type="ARBA" id="ARBA00023157"/>
    </source>
</evidence>
<dbReference type="GO" id="GO:0046513">
    <property type="term" value="P:ceramide biosynthetic process"/>
    <property type="evidence" value="ECO:0007669"/>
    <property type="project" value="TreeGrafter"/>
</dbReference>
<keyword evidence="4 13" id="KW-0479">Metal-binding</keyword>
<sequence length="575" mass="64888">MRFSAWSAVLLVASLTIRVEASPIDETYWVHSFAKELEASRVSSGGSIAYCEVCRATVGLIRAHGESTPSETLLDVLIFLCKNLGIESSQVCHGIIPKFKDVLFTTINKTPLSASDICSLAFNNQCGSTSTETQWSVNTTGVPKPPVRQVPLPKPGSPVLRIAQLADTHVDERYVPGSLVDCNDPLCCRANSTPKKNPLGEPAKAGFWGTYSRCDVPQRTLRESVRYLAEVVKPDVVYWTGDIMPHDVWENTREDNLRQFNDTLSLLKTHLPAVKVIPAMGNHEGVPVNSFPIPQIKGDLSVEWLYNSLADLWSYYIPEENLKTFRYGGYFKYDLNPKLRILSLNMNYCNNFNWWILINGTDPTEQLDWFTKQLQECEDKGILVHLIAHIPPGSDNCLAVWSRNFNEIVNRYESTIAGHFYGHTHNDEFEVFFDKDNATRPFATAFIAPSITTFETGDPAFRVYHIDGIHDNSTYQVIDYETHYMNMELANQNPNDTYIPEWDITMSAKEVYGLPSLQPQAYADYLKKLESDDGAFKDFFKVYMKRLAHATYDDASKASILCNLRSSESNASCKV</sequence>
<dbReference type="InterPro" id="IPR029052">
    <property type="entry name" value="Metallo-depent_PP-like"/>
</dbReference>
<dbReference type="PANTHER" id="PTHR10340:SF34">
    <property type="entry name" value="SPHINGOMYELIN PHOSPHODIESTERASE"/>
    <property type="match status" value="1"/>
</dbReference>
<accession>A0AAJ7SG09</accession>